<comment type="caution">
    <text evidence="1">The sequence shown here is derived from an EMBL/GenBank/DDBJ whole genome shotgun (WGS) entry which is preliminary data.</text>
</comment>
<gene>
    <name evidence="1" type="ORF">ACFPOH_01215</name>
</gene>
<organism evidence="1 2">
    <name type="scientific">Ureibacillus suwonensis</name>
    <dbReference type="NCBI Taxonomy" id="313007"/>
    <lineage>
        <taxon>Bacteria</taxon>
        <taxon>Bacillati</taxon>
        <taxon>Bacillota</taxon>
        <taxon>Bacilli</taxon>
        <taxon>Bacillales</taxon>
        <taxon>Caryophanaceae</taxon>
        <taxon>Ureibacillus</taxon>
    </lineage>
</organism>
<name>A0ABW0R831_9BACL</name>
<protein>
    <submittedName>
        <fullName evidence="1">Uncharacterized protein</fullName>
    </submittedName>
</protein>
<keyword evidence="2" id="KW-1185">Reference proteome</keyword>
<dbReference type="Proteomes" id="UP001595978">
    <property type="component" value="Unassembled WGS sequence"/>
</dbReference>
<accession>A0ABW0R831</accession>
<sequence>MLRRLCSSVAQPSGERCTILRWLVWKYEAQPSGAAVRAAAACVEV</sequence>
<evidence type="ECO:0000313" key="1">
    <source>
        <dbReference type="EMBL" id="MFC5540414.1"/>
    </source>
</evidence>
<reference evidence="2" key="1">
    <citation type="journal article" date="2019" name="Int. J. Syst. Evol. Microbiol.">
        <title>The Global Catalogue of Microorganisms (GCM) 10K type strain sequencing project: providing services to taxonomists for standard genome sequencing and annotation.</title>
        <authorList>
            <consortium name="The Broad Institute Genomics Platform"/>
            <consortium name="The Broad Institute Genome Sequencing Center for Infectious Disease"/>
            <person name="Wu L."/>
            <person name="Ma J."/>
        </authorList>
    </citation>
    <scope>NUCLEOTIDE SEQUENCE [LARGE SCALE GENOMIC DNA]</scope>
    <source>
        <strain evidence="2">CCUG 56331</strain>
    </source>
</reference>
<evidence type="ECO:0000313" key="2">
    <source>
        <dbReference type="Proteomes" id="UP001595978"/>
    </source>
</evidence>
<dbReference type="EMBL" id="JBHSNQ010000013">
    <property type="protein sequence ID" value="MFC5540414.1"/>
    <property type="molecule type" value="Genomic_DNA"/>
</dbReference>
<dbReference type="RefSeq" id="WP_342581033.1">
    <property type="nucleotide sequence ID" value="NZ_JBHSNQ010000013.1"/>
</dbReference>
<proteinExistence type="predicted"/>